<gene>
    <name evidence="1" type="ORF">QPL79_08540</name>
</gene>
<dbReference type="RefSeq" id="WP_285274395.1">
    <property type="nucleotide sequence ID" value="NZ_JASNVW010000008.1"/>
</dbReference>
<dbReference type="EMBL" id="JASNVW010000008">
    <property type="protein sequence ID" value="MDK6029409.1"/>
    <property type="molecule type" value="Genomic_DNA"/>
</dbReference>
<evidence type="ECO:0000313" key="2">
    <source>
        <dbReference type="Proteomes" id="UP001529235"/>
    </source>
</evidence>
<keyword evidence="2" id="KW-1185">Reference proteome</keyword>
<evidence type="ECO:0000313" key="1">
    <source>
        <dbReference type="EMBL" id="MDK6029409.1"/>
    </source>
</evidence>
<dbReference type="AlphaFoldDB" id="A0ABD4Z8D4"/>
<sequence>MSSRGRKQASLPKGSKKTGSREISLLDLPRYRGYLFAWFSEIAIKLCSGKDLSDLNSDTVKNILIDVANCVKNEIEKSSKKGVEICKLVPVPRTGNDPGPDEMNLCYAQKTLFDVSMGAKSRSTPIPQAFSLEFAEYTRASMGPGKAKREIFVIDEGVLALALIGAYLSRSYAVDDEYGYIFIDIVPYTLALDSVKKANLMSKAIVQSVKGNDGSINVMILGISAAIVLAIGKFMRDIVRSDGHIVASFLRTTRTRNRILIKGYDTVDLIQLAKIVGRGGIAKAVYSMIRKYPLEKYNSLRRFIEVTALNLIKFQTLRKPQYIYEILRFLTSDELNNEGREWYVKKDKELSWVEIREMFSRLENLIA</sequence>
<name>A0ABD4Z8D4_9CREN</name>
<accession>A0ABD4Z8D4</accession>
<reference evidence="1 2" key="1">
    <citation type="submission" date="2023-05" db="EMBL/GenBank/DDBJ databases">
        <title>A new hyperthermophilic archaea 'Ignisphaera cupida' sp. nov. and description of the family 'Ignisphaeraceae' fam. nov.</title>
        <authorList>
            <person name="Podosokorskaya O.A."/>
            <person name="Elcheninov A.G."/>
            <person name="Klukina A."/>
            <person name="Merkel A.Y."/>
        </authorList>
    </citation>
    <scope>NUCLEOTIDE SEQUENCE [LARGE SCALE GENOMIC DNA]</scope>
    <source>
        <strain evidence="1 2">4213-co</strain>
    </source>
</reference>
<organism evidence="1 2">
    <name type="scientific">Ignisphaera cupida</name>
    <dbReference type="NCBI Taxonomy" id="3050454"/>
    <lineage>
        <taxon>Archaea</taxon>
        <taxon>Thermoproteota</taxon>
        <taxon>Thermoprotei</taxon>
        <taxon>Desulfurococcales</taxon>
        <taxon>Desulfurococcaceae</taxon>
        <taxon>Ignisphaera</taxon>
    </lineage>
</organism>
<proteinExistence type="predicted"/>
<protein>
    <submittedName>
        <fullName evidence="1">Uncharacterized protein</fullName>
    </submittedName>
</protein>
<dbReference type="Proteomes" id="UP001529235">
    <property type="component" value="Unassembled WGS sequence"/>
</dbReference>
<comment type="caution">
    <text evidence="1">The sequence shown here is derived from an EMBL/GenBank/DDBJ whole genome shotgun (WGS) entry which is preliminary data.</text>
</comment>